<dbReference type="PANTHER" id="PTHR42830">
    <property type="entry name" value="OSMOTICALLY INDUCIBLE FAMILY PROTEIN"/>
    <property type="match status" value="1"/>
</dbReference>
<dbReference type="RefSeq" id="WP_089966568.1">
    <property type="nucleotide sequence ID" value="NZ_FOCQ01000005.1"/>
</dbReference>
<dbReference type="InterPro" id="IPR036102">
    <property type="entry name" value="OsmC/Ohrsf"/>
</dbReference>
<dbReference type="STRING" id="1173111.SAMN05444955_10528"/>
<dbReference type="PANTHER" id="PTHR42830:SF2">
    <property type="entry name" value="OSMC_OHR FAMILY PROTEIN"/>
    <property type="match status" value="1"/>
</dbReference>
<dbReference type="SUPFAM" id="SSF82784">
    <property type="entry name" value="OsmC-like"/>
    <property type="match status" value="1"/>
</dbReference>
<dbReference type="InterPro" id="IPR052707">
    <property type="entry name" value="OsmC_Ohr_Peroxiredoxin"/>
</dbReference>
<evidence type="ECO:0000313" key="1">
    <source>
        <dbReference type="EMBL" id="SEN03174.1"/>
    </source>
</evidence>
<gene>
    <name evidence="1" type="ORF">SAMN05444955_10528</name>
</gene>
<dbReference type="InterPro" id="IPR015946">
    <property type="entry name" value="KH_dom-like_a/b"/>
</dbReference>
<keyword evidence="2" id="KW-1185">Reference proteome</keyword>
<protein>
    <submittedName>
        <fullName evidence="1">Peroxiredoxin, SACOL1771 subfamily</fullName>
    </submittedName>
</protein>
<dbReference type="Proteomes" id="UP000199695">
    <property type="component" value="Unassembled WGS sequence"/>
</dbReference>
<dbReference type="EMBL" id="FOCQ01000005">
    <property type="protein sequence ID" value="SEN03174.1"/>
    <property type="molecule type" value="Genomic_DNA"/>
</dbReference>
<dbReference type="AlphaFoldDB" id="A0A1H8D8K8"/>
<dbReference type="InterPro" id="IPR003718">
    <property type="entry name" value="OsmC/Ohr_fam"/>
</dbReference>
<dbReference type="NCBIfam" id="TIGR03563">
    <property type="entry name" value="perox_SACOL1771"/>
    <property type="match status" value="1"/>
</dbReference>
<dbReference type="OrthoDB" id="2242871at2"/>
<proteinExistence type="predicted"/>
<name>A0A1H8D8K8_9BACL</name>
<organism evidence="1 2">
    <name type="scientific">Lihuaxuella thermophila</name>
    <dbReference type="NCBI Taxonomy" id="1173111"/>
    <lineage>
        <taxon>Bacteria</taxon>
        <taxon>Bacillati</taxon>
        <taxon>Bacillota</taxon>
        <taxon>Bacilli</taxon>
        <taxon>Bacillales</taxon>
        <taxon>Thermoactinomycetaceae</taxon>
        <taxon>Lihuaxuella</taxon>
    </lineage>
</organism>
<dbReference type="Pfam" id="PF02566">
    <property type="entry name" value="OsmC"/>
    <property type="match status" value="1"/>
</dbReference>
<dbReference type="InterPro" id="IPR019905">
    <property type="entry name" value="OsmC-like_firmicutes"/>
</dbReference>
<sequence length="149" mass="16297">MSRHHFFMKATWTGGRNGTGTIDAGHLKSQISIPAVMDGPDVGTNPDEMLIGAAGTCYLITLAAIIERRRLPVIELSLETEGIVRADPKLVFEKIIHRPKLIVQTSAGEKELKSIKQATEQAEKTCMISNALRGNVELEVEASIQFQQA</sequence>
<evidence type="ECO:0000313" key="2">
    <source>
        <dbReference type="Proteomes" id="UP000199695"/>
    </source>
</evidence>
<reference evidence="1 2" key="1">
    <citation type="submission" date="2016-10" db="EMBL/GenBank/DDBJ databases">
        <authorList>
            <person name="de Groot N.N."/>
        </authorList>
    </citation>
    <scope>NUCLEOTIDE SEQUENCE [LARGE SCALE GENOMIC DNA]</scope>
    <source>
        <strain evidence="1 2">DSM 46701</strain>
    </source>
</reference>
<accession>A0A1H8D8K8</accession>
<dbReference type="Gene3D" id="3.30.300.20">
    <property type="match status" value="1"/>
</dbReference>